<dbReference type="GO" id="GO:0016787">
    <property type="term" value="F:hydrolase activity"/>
    <property type="evidence" value="ECO:0007669"/>
    <property type="project" value="UniProtKB-KW"/>
</dbReference>
<dbReference type="Gene3D" id="3.40.50.1000">
    <property type="entry name" value="HAD superfamily/HAD-like"/>
    <property type="match status" value="1"/>
</dbReference>
<evidence type="ECO:0000256" key="2">
    <source>
        <dbReference type="ARBA" id="ARBA00022801"/>
    </source>
</evidence>
<proteinExistence type="predicted"/>
<evidence type="ECO:0000256" key="1">
    <source>
        <dbReference type="ARBA" id="ARBA00001946"/>
    </source>
</evidence>
<protein>
    <submittedName>
        <fullName evidence="4">HAD family hydrolase</fullName>
        <ecNumber evidence="4">3.1.3.-</ecNumber>
    </submittedName>
</protein>
<dbReference type="SFLD" id="SFLDG01129">
    <property type="entry name" value="C1.5:_HAD__Beta-PGM__Phosphata"/>
    <property type="match status" value="1"/>
</dbReference>
<keyword evidence="5" id="KW-1185">Reference proteome</keyword>
<reference evidence="5" key="1">
    <citation type="journal article" date="2019" name="Int. J. Syst. Evol. Microbiol.">
        <title>The Global Catalogue of Microorganisms (GCM) 10K type strain sequencing project: providing services to taxonomists for standard genome sequencing and annotation.</title>
        <authorList>
            <consortium name="The Broad Institute Genomics Platform"/>
            <consortium name="The Broad Institute Genome Sequencing Center for Infectious Disease"/>
            <person name="Wu L."/>
            <person name="Ma J."/>
        </authorList>
    </citation>
    <scope>NUCLEOTIDE SEQUENCE [LARGE SCALE GENOMIC DNA]</scope>
    <source>
        <strain evidence="5">CCUG 53270</strain>
    </source>
</reference>
<keyword evidence="3" id="KW-0460">Magnesium</keyword>
<dbReference type="EMBL" id="JBHTLU010000019">
    <property type="protein sequence ID" value="MFD1221508.1"/>
    <property type="molecule type" value="Genomic_DNA"/>
</dbReference>
<evidence type="ECO:0000256" key="3">
    <source>
        <dbReference type="ARBA" id="ARBA00022842"/>
    </source>
</evidence>
<dbReference type="PANTHER" id="PTHR46470:SF4">
    <property type="entry name" value="5-AMINO-6-(5-PHOSPHO-D-RIBITYLAMINO)URACIL PHOSPHATASE YIGB"/>
    <property type="match status" value="1"/>
</dbReference>
<keyword evidence="2 4" id="KW-0378">Hydrolase</keyword>
<dbReference type="InterPro" id="IPR036412">
    <property type="entry name" value="HAD-like_sf"/>
</dbReference>
<sequence length="226" mass="26030">MIFFDLDGTLLDFKAAEFMGVQGFHRQFGERLKLQDVPCESFYVEWCRVAVKHYSRYLKGELTFGQQQAERMKELVKGEISDKEASSFFDTYIHHFEQHWKPYDDVLPCLQKLSGYKLGVITNGDSRQQRMKLERMGLKDYFDVVVASGDIGVSKPDAAIFTYACQFAGEDVMKATYVGDDVRTDIVPCEKLGIYGIWLNRKNESPVVPVQREIRSLDALFDYLPC</sequence>
<dbReference type="Gene3D" id="1.10.150.240">
    <property type="entry name" value="Putative phosphatase, domain 2"/>
    <property type="match status" value="1"/>
</dbReference>
<comment type="caution">
    <text evidence="4">The sequence shown here is derived from an EMBL/GenBank/DDBJ whole genome shotgun (WGS) entry which is preliminary data.</text>
</comment>
<dbReference type="InterPro" id="IPR051400">
    <property type="entry name" value="HAD-like_hydrolase"/>
</dbReference>
<gene>
    <name evidence="4" type="ORF">ACFQ4B_15435</name>
</gene>
<organism evidence="4 5">
    <name type="scientific">Paenibacillus vulneris</name>
    <dbReference type="NCBI Taxonomy" id="1133364"/>
    <lineage>
        <taxon>Bacteria</taxon>
        <taxon>Bacillati</taxon>
        <taxon>Bacillota</taxon>
        <taxon>Bacilli</taxon>
        <taxon>Bacillales</taxon>
        <taxon>Paenibacillaceae</taxon>
        <taxon>Paenibacillus</taxon>
    </lineage>
</organism>
<dbReference type="NCBIfam" id="TIGR01549">
    <property type="entry name" value="HAD-SF-IA-v1"/>
    <property type="match status" value="1"/>
</dbReference>
<dbReference type="InterPro" id="IPR006439">
    <property type="entry name" value="HAD-SF_hydro_IA"/>
</dbReference>
<dbReference type="PANTHER" id="PTHR46470">
    <property type="entry name" value="N-ACYLNEURAMINATE-9-PHOSPHATASE"/>
    <property type="match status" value="1"/>
</dbReference>
<dbReference type="InterPro" id="IPR023198">
    <property type="entry name" value="PGP-like_dom2"/>
</dbReference>
<dbReference type="SFLD" id="SFLDS00003">
    <property type="entry name" value="Haloacid_Dehalogenase"/>
    <property type="match status" value="1"/>
</dbReference>
<dbReference type="InterPro" id="IPR023214">
    <property type="entry name" value="HAD_sf"/>
</dbReference>
<dbReference type="Pfam" id="PF00702">
    <property type="entry name" value="Hydrolase"/>
    <property type="match status" value="1"/>
</dbReference>
<dbReference type="SUPFAM" id="SSF56784">
    <property type="entry name" value="HAD-like"/>
    <property type="match status" value="1"/>
</dbReference>
<dbReference type="RefSeq" id="WP_179136127.1">
    <property type="nucleotide sequence ID" value="NZ_BAABJG010000003.1"/>
</dbReference>
<evidence type="ECO:0000313" key="4">
    <source>
        <dbReference type="EMBL" id="MFD1221508.1"/>
    </source>
</evidence>
<dbReference type="NCBIfam" id="TIGR01509">
    <property type="entry name" value="HAD-SF-IA-v3"/>
    <property type="match status" value="1"/>
</dbReference>
<name>A0ABW3UKK0_9BACL</name>
<dbReference type="PRINTS" id="PR00413">
    <property type="entry name" value="HADHALOGNASE"/>
</dbReference>
<accession>A0ABW3UKK0</accession>
<comment type="cofactor">
    <cofactor evidence="1">
        <name>Mg(2+)</name>
        <dbReference type="ChEBI" id="CHEBI:18420"/>
    </cofactor>
</comment>
<dbReference type="Proteomes" id="UP001597180">
    <property type="component" value="Unassembled WGS sequence"/>
</dbReference>
<dbReference type="EC" id="3.1.3.-" evidence="4"/>
<evidence type="ECO:0000313" key="5">
    <source>
        <dbReference type="Proteomes" id="UP001597180"/>
    </source>
</evidence>